<evidence type="ECO:0000313" key="2">
    <source>
        <dbReference type="EMBL" id="PDH32801.1"/>
    </source>
</evidence>
<keyword evidence="1" id="KW-0472">Membrane</keyword>
<protein>
    <submittedName>
        <fullName evidence="2">Uncharacterized protein</fullName>
    </submittedName>
</protein>
<keyword evidence="1" id="KW-1133">Transmembrane helix</keyword>
<organism evidence="2 3">
    <name type="scientific">OM182 bacterium MED-G28</name>
    <dbReference type="NCBI Taxonomy" id="1986256"/>
    <lineage>
        <taxon>Bacteria</taxon>
        <taxon>Pseudomonadati</taxon>
        <taxon>Pseudomonadota</taxon>
        <taxon>Gammaproteobacteria</taxon>
        <taxon>OMG group</taxon>
        <taxon>OM182 clade</taxon>
    </lineage>
</organism>
<reference evidence="2 3" key="1">
    <citation type="submission" date="2017-08" db="EMBL/GenBank/DDBJ databases">
        <title>Fine stratification of microbial communities through a metagenomic profile of the photic zone.</title>
        <authorList>
            <person name="Haro-Moreno J.M."/>
            <person name="Lopez-Perez M."/>
            <person name="De La Torre J."/>
            <person name="Picazo A."/>
            <person name="Camacho A."/>
            <person name="Rodriguez-Valera F."/>
        </authorList>
    </citation>
    <scope>NUCLEOTIDE SEQUENCE [LARGE SCALE GENOMIC DNA]</scope>
    <source>
        <strain evidence="2">MED-G28</strain>
    </source>
</reference>
<keyword evidence="1" id="KW-0812">Transmembrane</keyword>
<proteinExistence type="predicted"/>
<dbReference type="Proteomes" id="UP000219329">
    <property type="component" value="Unassembled WGS sequence"/>
</dbReference>
<sequence length="193" mass="21173">MTEPTTNQATTQAPSSRNILIATGISFVVGLLVLLVAILPAEFGADPLGTGDLLGLTALSRSETPFEEQVEMHRTDYVEFELGPFQSVEYKYTMDLDAPMVFTWTSDSEVYFDMHAEPAGLGEEYAESFEQGDAESRTGSFHAPFAGIHGWFWENRSGRTVVVRLHASGFFVDSTVFRDGGDYSRAIAPIAES</sequence>
<name>A0A2A5W8U9_9GAMM</name>
<dbReference type="AlphaFoldDB" id="A0A2A5W8U9"/>
<feature type="transmembrane region" description="Helical" evidence="1">
    <location>
        <begin position="20"/>
        <end position="39"/>
    </location>
</feature>
<comment type="caution">
    <text evidence="2">The sequence shown here is derived from an EMBL/GenBank/DDBJ whole genome shotgun (WGS) entry which is preliminary data.</text>
</comment>
<gene>
    <name evidence="2" type="ORF">CNF02_11100</name>
</gene>
<accession>A0A2A5W8U9</accession>
<dbReference type="EMBL" id="NTJZ01000013">
    <property type="protein sequence ID" value="PDH32801.1"/>
    <property type="molecule type" value="Genomic_DNA"/>
</dbReference>
<evidence type="ECO:0000256" key="1">
    <source>
        <dbReference type="SAM" id="Phobius"/>
    </source>
</evidence>
<evidence type="ECO:0000313" key="3">
    <source>
        <dbReference type="Proteomes" id="UP000219329"/>
    </source>
</evidence>